<protein>
    <recommendedName>
        <fullName evidence="3">Transglutaminase-like domain-containing protein</fullName>
    </recommendedName>
</protein>
<dbReference type="Pfam" id="PF04473">
    <property type="entry name" value="DUF553"/>
    <property type="match status" value="1"/>
</dbReference>
<evidence type="ECO:0000313" key="5">
    <source>
        <dbReference type="Proteomes" id="UP000266720"/>
    </source>
</evidence>
<keyword evidence="2" id="KW-1133">Transmembrane helix</keyword>
<dbReference type="InterPro" id="IPR038765">
    <property type="entry name" value="Papain-like_cys_pep_sf"/>
</dbReference>
<proteinExistence type="inferred from homology"/>
<dbReference type="InterPro" id="IPR007562">
    <property type="entry name" value="Transglutaminase-like_domain"/>
</dbReference>
<reference evidence="5" key="1">
    <citation type="book" date="2010" name="EXTREMOPHILES" publisher="0:0-0">
        <title>Complete genome sequences of ten hyperthermophilic archaea reveal their metabolic capabilities and possible ecological roles.</title>
        <editorList>
            <person name="?"/>
        </editorList>
        <authorList>
            <person name="Ravin N.V."/>
            <person name="Mardanov A.V."/>
            <person name="Bonch-Osmolovskaya E.A."/>
            <person name="Skryabin K.G."/>
        </authorList>
    </citation>
    <scope>NUCLEOTIDE SEQUENCE [LARGE SCALE GENOMIC DNA]</scope>
    <source>
        <strain evidence="5">1505</strain>
    </source>
</reference>
<dbReference type="SUPFAM" id="SSF54001">
    <property type="entry name" value="Cysteine proteinases"/>
    <property type="match status" value="1"/>
</dbReference>
<dbReference type="KEGG" id="tcb:TCARB_0945"/>
<keyword evidence="2" id="KW-0812">Transmembrane</keyword>
<dbReference type="Proteomes" id="UP000266720">
    <property type="component" value="Chromosome"/>
</dbReference>
<evidence type="ECO:0000259" key="3">
    <source>
        <dbReference type="Pfam" id="PF04473"/>
    </source>
</evidence>
<dbReference type="AlphaFoldDB" id="A0A3G1A7A8"/>
<dbReference type="Gene3D" id="3.10.620.30">
    <property type="match status" value="1"/>
</dbReference>
<accession>A0A3G1A7A8</accession>
<evidence type="ECO:0000313" key="4">
    <source>
        <dbReference type="EMBL" id="AJB41995.1"/>
    </source>
</evidence>
<gene>
    <name evidence="4" type="ORF">TCARB_0945</name>
</gene>
<sequence>MLYFVFITWNTIFFYFYIFLIMSLLVTGILIKKHVPLLLFMVFILFSALIFFVETTYKSNVVIQGNSNTCTLSNAWNLTLQYNKSFFNTYGKPLPKPRLFYIHEFFWFPIRCPIANYTRDFAEKLAATSRTGACEDFALGLTRLLRDSLHCQTRIVEVYGGQVNHALPEVKINDTWYILDIIFTTPNHPVKASDYATYLFENRRDIYQKIRNITDYDTNEDLRIEHGFINKG</sequence>
<organism evidence="4 5">
    <name type="scientific">Thermofilum adornatum 1505</name>
    <dbReference type="NCBI Taxonomy" id="697581"/>
    <lineage>
        <taxon>Archaea</taxon>
        <taxon>Thermoproteota</taxon>
        <taxon>Thermoprotei</taxon>
        <taxon>Thermofilales</taxon>
        <taxon>Thermofilaceae</taxon>
        <taxon>Thermofilum</taxon>
    </lineage>
</organism>
<dbReference type="EMBL" id="CP007493">
    <property type="protein sequence ID" value="AJB41995.1"/>
    <property type="molecule type" value="Genomic_DNA"/>
</dbReference>
<comment type="similarity">
    <text evidence="1">Belongs to the UPF0252 family.</text>
</comment>
<name>A0A3G1A7A8_9CREN</name>
<feature type="transmembrane region" description="Helical" evidence="2">
    <location>
        <begin position="38"/>
        <end position="57"/>
    </location>
</feature>
<evidence type="ECO:0000256" key="1">
    <source>
        <dbReference type="ARBA" id="ARBA00007458"/>
    </source>
</evidence>
<keyword evidence="2" id="KW-0472">Membrane</keyword>
<evidence type="ECO:0000256" key="2">
    <source>
        <dbReference type="SAM" id="Phobius"/>
    </source>
</evidence>
<feature type="transmembrane region" description="Helical" evidence="2">
    <location>
        <begin position="12"/>
        <end position="31"/>
    </location>
</feature>
<feature type="domain" description="Transglutaminase-like" evidence="3">
    <location>
        <begin position="128"/>
        <end position="207"/>
    </location>
</feature>